<keyword evidence="8" id="KW-1185">Reference proteome</keyword>
<comment type="caution">
    <text evidence="7">The sequence shown here is derived from an EMBL/GenBank/DDBJ whole genome shotgun (WGS) entry which is preliminary data.</text>
</comment>
<organism evidence="7 8">
    <name type="scientific">Sulfurimonas hongkongensis</name>
    <dbReference type="NCBI Taxonomy" id="1172190"/>
    <lineage>
        <taxon>Bacteria</taxon>
        <taxon>Pseudomonadati</taxon>
        <taxon>Campylobacterota</taxon>
        <taxon>Epsilonproteobacteria</taxon>
        <taxon>Campylobacterales</taxon>
        <taxon>Sulfurimonadaceae</taxon>
        <taxon>Sulfurimonas</taxon>
    </lineage>
</organism>
<dbReference type="InterPro" id="IPR012327">
    <property type="entry name" value="MeTrfase_D12"/>
</dbReference>
<dbReference type="GO" id="GO:0009307">
    <property type="term" value="P:DNA restriction-modification system"/>
    <property type="evidence" value="ECO:0007669"/>
    <property type="project" value="InterPro"/>
</dbReference>
<accession>T0KUG0</accession>
<keyword evidence="3" id="KW-0489">Methyltransferase</keyword>
<dbReference type="GO" id="GO:0043565">
    <property type="term" value="F:sequence-specific DNA binding"/>
    <property type="evidence" value="ECO:0007669"/>
    <property type="project" value="TreeGrafter"/>
</dbReference>
<comment type="similarity">
    <text evidence="1">Belongs to the N(4)/N(6)-methyltransferase family.</text>
</comment>
<dbReference type="REBASE" id="95528">
    <property type="entry name" value="M.ShoAST10ORF2090P"/>
</dbReference>
<dbReference type="eggNOG" id="COG0338">
    <property type="taxonomic scope" value="Bacteria"/>
</dbReference>
<dbReference type="GO" id="GO:0032259">
    <property type="term" value="P:methylation"/>
    <property type="evidence" value="ECO:0007669"/>
    <property type="project" value="UniProtKB-KW"/>
</dbReference>
<name>T0KUG0_9BACT</name>
<dbReference type="GO" id="GO:0009007">
    <property type="term" value="F:site-specific DNA-methyltransferase (adenine-specific) activity"/>
    <property type="evidence" value="ECO:0007669"/>
    <property type="project" value="UniProtKB-EC"/>
</dbReference>
<dbReference type="GO" id="GO:1904047">
    <property type="term" value="F:S-adenosyl-L-methionine binding"/>
    <property type="evidence" value="ECO:0007669"/>
    <property type="project" value="TreeGrafter"/>
</dbReference>
<dbReference type="PRINTS" id="PR00505">
    <property type="entry name" value="D12N6MTFRASE"/>
</dbReference>
<dbReference type="SUPFAM" id="SSF53335">
    <property type="entry name" value="S-adenosyl-L-methionine-dependent methyltransferases"/>
    <property type="match status" value="1"/>
</dbReference>
<keyword evidence="4" id="KW-0808">Transferase</keyword>
<keyword evidence="5" id="KW-0949">S-adenosyl-L-methionine</keyword>
<gene>
    <name evidence="7" type="ORF">M947_02090</name>
</gene>
<comment type="catalytic activity">
    <reaction evidence="6">
        <text>a 2'-deoxyadenosine in DNA + S-adenosyl-L-methionine = an N(6)-methyl-2'-deoxyadenosine in DNA + S-adenosyl-L-homocysteine + H(+)</text>
        <dbReference type="Rhea" id="RHEA:15197"/>
        <dbReference type="Rhea" id="RHEA-COMP:12418"/>
        <dbReference type="Rhea" id="RHEA-COMP:12419"/>
        <dbReference type="ChEBI" id="CHEBI:15378"/>
        <dbReference type="ChEBI" id="CHEBI:57856"/>
        <dbReference type="ChEBI" id="CHEBI:59789"/>
        <dbReference type="ChEBI" id="CHEBI:90615"/>
        <dbReference type="ChEBI" id="CHEBI:90616"/>
        <dbReference type="EC" id="2.1.1.72"/>
    </reaction>
</comment>
<evidence type="ECO:0000313" key="7">
    <source>
        <dbReference type="EMBL" id="EQB40619.1"/>
    </source>
</evidence>
<dbReference type="PIRSF" id="PIRSF000398">
    <property type="entry name" value="M_m6A_EcoRV"/>
    <property type="match status" value="1"/>
</dbReference>
<sequence length="288" mass="33186">MAIKVRDITPLRYPGGKSRLGPWFGELMRYNNISGGSYVEPYAGGAGAAMYLLLSHYVNNIYINDLDPAIYAFWYSVLNDTDALIEKIENTELTVQEWRFQKDIYKNHENTSKLDLGFATFFLNRTNRSGILTAGVIGGNNQNGNYKMDARYNRINLIKRIRNIAEYSDNIHLYNLDALDFIDNIKPKLSSKALIYFDPPYYEKGSQLYRNHYNHNDHSKISEIIISLETPWTLTYDNCYQIKELYKGSKGIEFSLNYSTTNKKGTVATEAMFFGNIDLHERPKLVKS</sequence>
<evidence type="ECO:0000256" key="4">
    <source>
        <dbReference type="ARBA" id="ARBA00022679"/>
    </source>
</evidence>
<evidence type="ECO:0000256" key="1">
    <source>
        <dbReference type="ARBA" id="ARBA00006594"/>
    </source>
</evidence>
<dbReference type="GO" id="GO:0006298">
    <property type="term" value="P:mismatch repair"/>
    <property type="evidence" value="ECO:0007669"/>
    <property type="project" value="TreeGrafter"/>
</dbReference>
<evidence type="ECO:0000256" key="6">
    <source>
        <dbReference type="ARBA" id="ARBA00047942"/>
    </source>
</evidence>
<protein>
    <recommendedName>
        <fullName evidence="2">site-specific DNA-methyltransferase (adenine-specific)</fullName>
        <ecNumber evidence="2">2.1.1.72</ecNumber>
    </recommendedName>
</protein>
<dbReference type="EMBL" id="AUPZ01000002">
    <property type="protein sequence ID" value="EQB40619.1"/>
    <property type="molecule type" value="Genomic_DNA"/>
</dbReference>
<dbReference type="EC" id="2.1.1.72" evidence="2"/>
<evidence type="ECO:0000256" key="2">
    <source>
        <dbReference type="ARBA" id="ARBA00011900"/>
    </source>
</evidence>
<dbReference type="InterPro" id="IPR029063">
    <property type="entry name" value="SAM-dependent_MTases_sf"/>
</dbReference>
<evidence type="ECO:0000313" key="8">
    <source>
        <dbReference type="Proteomes" id="UP000015520"/>
    </source>
</evidence>
<dbReference type="Gene3D" id="1.10.1020.10">
    <property type="entry name" value="Adenine-specific Methyltransferase, Domain 2"/>
    <property type="match status" value="1"/>
</dbReference>
<dbReference type="RefSeq" id="WP_021286699.1">
    <property type="nucleotide sequence ID" value="NZ_AUPZ01000002.1"/>
</dbReference>
<evidence type="ECO:0000256" key="3">
    <source>
        <dbReference type="ARBA" id="ARBA00022603"/>
    </source>
</evidence>
<dbReference type="InterPro" id="IPR012263">
    <property type="entry name" value="M_m6A_EcoRV"/>
</dbReference>
<evidence type="ECO:0000256" key="5">
    <source>
        <dbReference type="ARBA" id="ARBA00022691"/>
    </source>
</evidence>
<dbReference type="InterPro" id="IPR023095">
    <property type="entry name" value="Ade_MeTrfase_dom_2"/>
</dbReference>
<dbReference type="PATRIC" id="fig|1172190.3.peg.408"/>
<dbReference type="PANTHER" id="PTHR30481">
    <property type="entry name" value="DNA ADENINE METHYLASE"/>
    <property type="match status" value="1"/>
</dbReference>
<dbReference type="PANTHER" id="PTHR30481:SF2">
    <property type="entry name" value="SITE-SPECIFIC DNA-METHYLTRANSFERASE (ADENINE-SPECIFIC)"/>
    <property type="match status" value="1"/>
</dbReference>
<proteinExistence type="inferred from homology"/>
<dbReference type="Pfam" id="PF02086">
    <property type="entry name" value="MethyltransfD12"/>
    <property type="match status" value="1"/>
</dbReference>
<dbReference type="Gene3D" id="3.40.50.150">
    <property type="entry name" value="Vaccinia Virus protein VP39"/>
    <property type="match status" value="1"/>
</dbReference>
<reference evidence="7 8" key="1">
    <citation type="submission" date="2013-07" db="EMBL/GenBank/DDBJ databases">
        <title>Sulfurimonas hongkongensis AST-10 Genome Sequencing.</title>
        <authorList>
            <person name="Cai L."/>
            <person name="Zhang T."/>
        </authorList>
    </citation>
    <scope>NUCLEOTIDE SEQUENCE [LARGE SCALE GENOMIC DNA]</scope>
    <source>
        <strain evidence="7 8">AST-10</strain>
    </source>
</reference>
<dbReference type="Proteomes" id="UP000015520">
    <property type="component" value="Unassembled WGS sequence"/>
</dbReference>
<dbReference type="AlphaFoldDB" id="T0KUG0"/>